<evidence type="ECO:0000313" key="3">
    <source>
        <dbReference type="Proteomes" id="UP000625711"/>
    </source>
</evidence>
<protein>
    <submittedName>
        <fullName evidence="2">Uncharacterized protein</fullName>
    </submittedName>
</protein>
<dbReference type="OrthoDB" id="8193799at2759"/>
<gene>
    <name evidence="2" type="ORF">GWI33_010279</name>
</gene>
<name>A0A834IE96_RHYFE</name>
<feature type="signal peptide" evidence="1">
    <location>
        <begin position="1"/>
        <end position="17"/>
    </location>
</feature>
<feature type="chain" id="PRO_5033041640" evidence="1">
    <location>
        <begin position="18"/>
        <end position="66"/>
    </location>
</feature>
<keyword evidence="1" id="KW-0732">Signal</keyword>
<reference evidence="2" key="1">
    <citation type="submission" date="2020-08" db="EMBL/GenBank/DDBJ databases">
        <title>Genome sequencing and assembly of the red palm weevil Rhynchophorus ferrugineus.</title>
        <authorList>
            <person name="Dias G.B."/>
            <person name="Bergman C.M."/>
            <person name="Manee M."/>
        </authorList>
    </citation>
    <scope>NUCLEOTIDE SEQUENCE</scope>
    <source>
        <strain evidence="2">AA-2017</strain>
        <tissue evidence="2">Whole larva</tissue>
    </source>
</reference>
<comment type="caution">
    <text evidence="2">The sequence shown here is derived from an EMBL/GenBank/DDBJ whole genome shotgun (WGS) entry which is preliminary data.</text>
</comment>
<sequence length="66" mass="7095">MLKLVVCTFLLAVGVSAKPAKDQLMLEDLDDTAIVESTVREARAAPSHISDLIKPGNNIICYALVL</sequence>
<proteinExistence type="predicted"/>
<evidence type="ECO:0000256" key="1">
    <source>
        <dbReference type="SAM" id="SignalP"/>
    </source>
</evidence>
<dbReference type="EMBL" id="JAACXV010006648">
    <property type="protein sequence ID" value="KAF7276460.1"/>
    <property type="molecule type" value="Genomic_DNA"/>
</dbReference>
<keyword evidence="3" id="KW-1185">Reference proteome</keyword>
<dbReference type="AlphaFoldDB" id="A0A834IE96"/>
<organism evidence="2 3">
    <name type="scientific">Rhynchophorus ferrugineus</name>
    <name type="common">Red palm weevil</name>
    <name type="synonym">Curculio ferrugineus</name>
    <dbReference type="NCBI Taxonomy" id="354439"/>
    <lineage>
        <taxon>Eukaryota</taxon>
        <taxon>Metazoa</taxon>
        <taxon>Ecdysozoa</taxon>
        <taxon>Arthropoda</taxon>
        <taxon>Hexapoda</taxon>
        <taxon>Insecta</taxon>
        <taxon>Pterygota</taxon>
        <taxon>Neoptera</taxon>
        <taxon>Endopterygota</taxon>
        <taxon>Coleoptera</taxon>
        <taxon>Polyphaga</taxon>
        <taxon>Cucujiformia</taxon>
        <taxon>Curculionidae</taxon>
        <taxon>Dryophthorinae</taxon>
        <taxon>Rhynchophorus</taxon>
    </lineage>
</organism>
<dbReference type="Proteomes" id="UP000625711">
    <property type="component" value="Unassembled WGS sequence"/>
</dbReference>
<accession>A0A834IE96</accession>
<evidence type="ECO:0000313" key="2">
    <source>
        <dbReference type="EMBL" id="KAF7276460.1"/>
    </source>
</evidence>